<dbReference type="EMBL" id="CAAALY010007471">
    <property type="protein sequence ID" value="VEL09872.1"/>
    <property type="molecule type" value="Genomic_DNA"/>
</dbReference>
<dbReference type="Proteomes" id="UP000784294">
    <property type="component" value="Unassembled WGS sequence"/>
</dbReference>
<accession>A0A3S4ZR48</accession>
<gene>
    <name evidence="1" type="ORF">PXEA_LOCUS3312</name>
</gene>
<name>A0A3S4ZR48_9PLAT</name>
<proteinExistence type="predicted"/>
<evidence type="ECO:0000313" key="1">
    <source>
        <dbReference type="EMBL" id="VEL09872.1"/>
    </source>
</evidence>
<evidence type="ECO:0000313" key="2">
    <source>
        <dbReference type="Proteomes" id="UP000784294"/>
    </source>
</evidence>
<protein>
    <submittedName>
        <fullName evidence="1">Uncharacterized protein</fullName>
    </submittedName>
</protein>
<comment type="caution">
    <text evidence="1">The sequence shown here is derived from an EMBL/GenBank/DDBJ whole genome shotgun (WGS) entry which is preliminary data.</text>
</comment>
<reference evidence="1" key="1">
    <citation type="submission" date="2018-11" db="EMBL/GenBank/DDBJ databases">
        <authorList>
            <consortium name="Pathogen Informatics"/>
        </authorList>
    </citation>
    <scope>NUCLEOTIDE SEQUENCE</scope>
</reference>
<organism evidence="1 2">
    <name type="scientific">Protopolystoma xenopodis</name>
    <dbReference type="NCBI Taxonomy" id="117903"/>
    <lineage>
        <taxon>Eukaryota</taxon>
        <taxon>Metazoa</taxon>
        <taxon>Spiralia</taxon>
        <taxon>Lophotrochozoa</taxon>
        <taxon>Platyhelminthes</taxon>
        <taxon>Monogenea</taxon>
        <taxon>Polyopisthocotylea</taxon>
        <taxon>Polystomatidea</taxon>
        <taxon>Polystomatidae</taxon>
        <taxon>Protopolystoma</taxon>
    </lineage>
</organism>
<keyword evidence="2" id="KW-1185">Reference proteome</keyword>
<sequence length="110" mass="11569">MGRIIRGRGGVGTGEATKSVISVRPCVQILRAFILPLSPSASATIHCTASHHGAYEPTETRQSHSATISIVRQLGCRAKVIHGGAVILVSHGINMRRFDSRGSSPVNADA</sequence>
<dbReference type="AlphaFoldDB" id="A0A3S4ZR48"/>